<dbReference type="AlphaFoldDB" id="A0A9J7KNH2"/>
<dbReference type="Pfam" id="PF03826">
    <property type="entry name" value="OAR"/>
    <property type="match status" value="1"/>
</dbReference>
<evidence type="ECO:0000256" key="6">
    <source>
        <dbReference type="ARBA" id="ARBA00023163"/>
    </source>
</evidence>
<dbReference type="FunFam" id="1.10.10.60:FF:000071">
    <property type="entry name" value="Retinal homeobox gene 2"/>
    <property type="match status" value="1"/>
</dbReference>
<keyword evidence="6" id="KW-0804">Transcription</keyword>
<evidence type="ECO:0000259" key="11">
    <source>
        <dbReference type="PROSITE" id="PS50071"/>
    </source>
</evidence>
<keyword evidence="5 8" id="KW-0371">Homeobox</keyword>
<dbReference type="OrthoDB" id="6159439at2759"/>
<keyword evidence="4 8" id="KW-0238">DNA-binding</keyword>
<feature type="compositionally biased region" description="Basic and acidic residues" evidence="10">
    <location>
        <begin position="125"/>
        <end position="136"/>
    </location>
</feature>
<evidence type="ECO:0000256" key="5">
    <source>
        <dbReference type="ARBA" id="ARBA00023155"/>
    </source>
</evidence>
<evidence type="ECO:0000313" key="13">
    <source>
        <dbReference type="Proteomes" id="UP000001554"/>
    </source>
</evidence>
<dbReference type="GO" id="GO:0045944">
    <property type="term" value="P:positive regulation of transcription by RNA polymerase II"/>
    <property type="evidence" value="ECO:0007669"/>
    <property type="project" value="InterPro"/>
</dbReference>
<feature type="domain" description="Homeobox" evidence="11">
    <location>
        <begin position="137"/>
        <end position="197"/>
    </location>
</feature>
<dbReference type="RefSeq" id="XP_035667252.1">
    <property type="nucleotide sequence ID" value="XM_035811359.1"/>
</dbReference>
<evidence type="ECO:0000256" key="3">
    <source>
        <dbReference type="ARBA" id="ARBA00023015"/>
    </source>
</evidence>
<dbReference type="GO" id="GO:0000981">
    <property type="term" value="F:DNA-binding transcription factor activity, RNA polymerase II-specific"/>
    <property type="evidence" value="ECO:0000318"/>
    <property type="project" value="GO_Central"/>
</dbReference>
<dbReference type="Proteomes" id="UP000001554">
    <property type="component" value="Chromosome 2"/>
</dbReference>
<comment type="subcellular location">
    <subcellularLocation>
        <location evidence="1 8 9">Nucleus</location>
    </subcellularLocation>
</comment>
<dbReference type="InterPro" id="IPR001356">
    <property type="entry name" value="HD"/>
</dbReference>
<organism evidence="13 14">
    <name type="scientific">Branchiostoma floridae</name>
    <name type="common">Florida lancelet</name>
    <name type="synonym">Amphioxus</name>
    <dbReference type="NCBI Taxonomy" id="7739"/>
    <lineage>
        <taxon>Eukaryota</taxon>
        <taxon>Metazoa</taxon>
        <taxon>Chordata</taxon>
        <taxon>Cephalochordata</taxon>
        <taxon>Leptocardii</taxon>
        <taxon>Amphioxiformes</taxon>
        <taxon>Branchiostomatidae</taxon>
        <taxon>Branchiostoma</taxon>
    </lineage>
</organism>
<feature type="compositionally biased region" description="Polar residues" evidence="10">
    <location>
        <begin position="1"/>
        <end position="12"/>
    </location>
</feature>
<evidence type="ECO:0000256" key="7">
    <source>
        <dbReference type="ARBA" id="ARBA00023242"/>
    </source>
</evidence>
<feature type="compositionally biased region" description="Polar residues" evidence="10">
    <location>
        <begin position="96"/>
        <end position="110"/>
    </location>
</feature>
<evidence type="ECO:0000313" key="14">
    <source>
        <dbReference type="RefSeq" id="XP_035667252.1"/>
    </source>
</evidence>
<feature type="domain" description="OAR" evidence="12">
    <location>
        <begin position="295"/>
        <end position="308"/>
    </location>
</feature>
<proteinExistence type="inferred from homology"/>
<dbReference type="Gene3D" id="1.10.10.60">
    <property type="entry name" value="Homeodomain-like"/>
    <property type="match status" value="1"/>
</dbReference>
<dbReference type="PANTHER" id="PTHR46271:SF4">
    <property type="entry name" value="HOMEOBOX PROTEIN, PUTATIVE-RELATED"/>
    <property type="match status" value="1"/>
</dbReference>
<dbReference type="SUPFAM" id="SSF46689">
    <property type="entry name" value="Homeodomain-like"/>
    <property type="match status" value="1"/>
</dbReference>
<comment type="similarity">
    <text evidence="2">Belongs to the paired homeobox family. Bicoid subfamily.</text>
</comment>
<dbReference type="GO" id="GO:0005634">
    <property type="term" value="C:nucleus"/>
    <property type="evidence" value="ECO:0007669"/>
    <property type="project" value="UniProtKB-SubCell"/>
</dbReference>
<dbReference type="InterPro" id="IPR017970">
    <property type="entry name" value="Homeobox_CS"/>
</dbReference>
<keyword evidence="7 8" id="KW-0539">Nucleus</keyword>
<feature type="compositionally biased region" description="Basic and acidic residues" evidence="10">
    <location>
        <begin position="43"/>
        <end position="54"/>
    </location>
</feature>
<dbReference type="InterPro" id="IPR009057">
    <property type="entry name" value="Homeodomain-like_sf"/>
</dbReference>
<dbReference type="PANTHER" id="PTHR46271">
    <property type="entry name" value="HOMEOBOX PROTEIN, PUTATIVE-RELATED"/>
    <property type="match status" value="1"/>
</dbReference>
<dbReference type="CDD" id="cd00086">
    <property type="entry name" value="homeodomain"/>
    <property type="match status" value="1"/>
</dbReference>
<dbReference type="OMA" id="HLESMGK"/>
<keyword evidence="3" id="KW-0805">Transcription regulation</keyword>
<evidence type="ECO:0000256" key="1">
    <source>
        <dbReference type="ARBA" id="ARBA00004123"/>
    </source>
</evidence>
<dbReference type="InterPro" id="IPR003654">
    <property type="entry name" value="OAR_dom"/>
</dbReference>
<feature type="region of interest" description="Disordered" evidence="10">
    <location>
        <begin position="87"/>
        <end position="140"/>
    </location>
</feature>
<name>A0A9J7KNH2_BRAFL</name>
<evidence type="ECO:0000259" key="12">
    <source>
        <dbReference type="PROSITE" id="PS50803"/>
    </source>
</evidence>
<dbReference type="GO" id="GO:0006357">
    <property type="term" value="P:regulation of transcription by RNA polymerase II"/>
    <property type="evidence" value="ECO:0000318"/>
    <property type="project" value="GO_Central"/>
</dbReference>
<dbReference type="PROSITE" id="PS00027">
    <property type="entry name" value="HOMEOBOX_1"/>
    <property type="match status" value="1"/>
</dbReference>
<evidence type="ECO:0000256" key="4">
    <source>
        <dbReference type="ARBA" id="ARBA00023125"/>
    </source>
</evidence>
<dbReference type="PROSITE" id="PS50803">
    <property type="entry name" value="OAR"/>
    <property type="match status" value="1"/>
</dbReference>
<dbReference type="KEGG" id="bfo:118409946"/>
<evidence type="ECO:0000256" key="2">
    <source>
        <dbReference type="ARBA" id="ARBA00006503"/>
    </source>
</evidence>
<gene>
    <name evidence="14" type="primary">LOC118409946</name>
</gene>
<dbReference type="GO" id="GO:0000978">
    <property type="term" value="F:RNA polymerase II cis-regulatory region sequence-specific DNA binding"/>
    <property type="evidence" value="ECO:0000318"/>
    <property type="project" value="GO_Central"/>
</dbReference>
<evidence type="ECO:0000256" key="9">
    <source>
        <dbReference type="RuleBase" id="RU000682"/>
    </source>
</evidence>
<dbReference type="SMART" id="SM00389">
    <property type="entry name" value="HOX"/>
    <property type="match status" value="1"/>
</dbReference>
<dbReference type="PROSITE" id="PS50071">
    <property type="entry name" value="HOMEOBOX_2"/>
    <property type="match status" value="1"/>
</dbReference>
<dbReference type="Pfam" id="PF00046">
    <property type="entry name" value="Homeodomain"/>
    <property type="match status" value="1"/>
</dbReference>
<dbReference type="InterPro" id="IPR043562">
    <property type="entry name" value="RAX/RAX2"/>
</dbReference>
<feature type="DNA-binding region" description="Homeobox" evidence="8">
    <location>
        <begin position="139"/>
        <end position="198"/>
    </location>
</feature>
<dbReference type="GeneID" id="118409946"/>
<sequence length="318" mass="34818">MNGQSDSSTETKTAPVRPVPPGLCTGGPRHTIDAILGLHMRGPGRDLAGRHPPEPDEALATYGDDDGQDQSEALNLVVDILNASDDENRTVKPVTHSANGFPSAPQTPNGNGAAETAEDADDRAEDEKTQVGEDMKKKHRRNRTTFTTFQLHELERAFEKSHYPDVYSREELAMKINLPEVRVQVWFQNRRAKWRRQEKIEAQTMKLHDYPMAALNHVRNPERASLAANLPVDPWMTAPIASAAAISGFPLSPTTSIASNSVFAASLLSSATLPAMFPIASLPDLTKVAPDSRSASVAALRMRAREHLESMGKMFSYS</sequence>
<reference evidence="14" key="2">
    <citation type="submission" date="2025-08" db="UniProtKB">
        <authorList>
            <consortium name="RefSeq"/>
        </authorList>
    </citation>
    <scope>IDENTIFICATION</scope>
    <source>
        <strain evidence="14">S238N-H82</strain>
        <tissue evidence="14">Testes</tissue>
    </source>
</reference>
<evidence type="ECO:0000256" key="10">
    <source>
        <dbReference type="SAM" id="MobiDB-lite"/>
    </source>
</evidence>
<protein>
    <submittedName>
        <fullName evidence="14">Retinal homeobox protein Rx1-like</fullName>
    </submittedName>
</protein>
<keyword evidence="13" id="KW-1185">Reference proteome</keyword>
<feature type="region of interest" description="Disordered" evidence="10">
    <location>
        <begin position="1"/>
        <end position="71"/>
    </location>
</feature>
<reference evidence="13" key="1">
    <citation type="journal article" date="2020" name="Nat. Ecol. Evol.">
        <title>Deeply conserved synteny resolves early events in vertebrate evolution.</title>
        <authorList>
            <person name="Simakov O."/>
            <person name="Marletaz F."/>
            <person name="Yue J.X."/>
            <person name="O'Connell B."/>
            <person name="Jenkins J."/>
            <person name="Brandt A."/>
            <person name="Calef R."/>
            <person name="Tung C.H."/>
            <person name="Huang T.K."/>
            <person name="Schmutz J."/>
            <person name="Satoh N."/>
            <person name="Yu J.K."/>
            <person name="Putnam N.H."/>
            <person name="Green R.E."/>
            <person name="Rokhsar D.S."/>
        </authorList>
    </citation>
    <scope>NUCLEOTIDE SEQUENCE [LARGE SCALE GENOMIC DNA]</scope>
    <source>
        <strain evidence="13">S238N-H82</strain>
    </source>
</reference>
<evidence type="ECO:0000256" key="8">
    <source>
        <dbReference type="PROSITE-ProRule" id="PRU00108"/>
    </source>
</evidence>
<accession>A0A9J7KNH2</accession>